<sequence length="133" mass="14050">MKAFCNNQRGISLIEAMVSMLLVVVMGLGLAYASSRALLVQRYTTTQNLAVIQMREVLQRPPIDSTVPLDLGGGSLTANYGSGTTQSITVSITPVNGLPISTTVESEAVGRYVKTDSDNWLGGTVEINTGTGQ</sequence>
<evidence type="ECO:0000256" key="1">
    <source>
        <dbReference type="SAM" id="Phobius"/>
    </source>
</evidence>
<reference evidence="3" key="1">
    <citation type="journal article" date="2019" name="Int. J. Syst. Evol. Microbiol.">
        <title>The Global Catalogue of Microorganisms (GCM) 10K type strain sequencing project: providing services to taxonomists for standard genome sequencing and annotation.</title>
        <authorList>
            <consortium name="The Broad Institute Genomics Platform"/>
            <consortium name="The Broad Institute Genome Sequencing Center for Infectious Disease"/>
            <person name="Wu L."/>
            <person name="Ma J."/>
        </authorList>
    </citation>
    <scope>NUCLEOTIDE SEQUENCE [LARGE SCALE GENOMIC DNA]</scope>
    <source>
        <strain evidence="3">KCTC 42447</strain>
    </source>
</reference>
<evidence type="ECO:0000313" key="2">
    <source>
        <dbReference type="EMBL" id="MFC3606585.1"/>
    </source>
</evidence>
<comment type="caution">
    <text evidence="2">The sequence shown here is derived from an EMBL/GenBank/DDBJ whole genome shotgun (WGS) entry which is preliminary data.</text>
</comment>
<name>A0ABV7T2S7_9GAMM</name>
<gene>
    <name evidence="2" type="ORF">ACFOMF_02135</name>
</gene>
<keyword evidence="1" id="KW-1133">Transmembrane helix</keyword>
<dbReference type="EMBL" id="JBHRXZ010000003">
    <property type="protein sequence ID" value="MFC3606585.1"/>
    <property type="molecule type" value="Genomic_DNA"/>
</dbReference>
<dbReference type="InterPro" id="IPR012902">
    <property type="entry name" value="N_methyl_site"/>
</dbReference>
<keyword evidence="1" id="KW-0812">Transmembrane</keyword>
<dbReference type="RefSeq" id="WP_386360756.1">
    <property type="nucleotide sequence ID" value="NZ_JBHRXZ010000003.1"/>
</dbReference>
<keyword evidence="1" id="KW-0472">Membrane</keyword>
<feature type="transmembrane region" description="Helical" evidence="1">
    <location>
        <begin position="12"/>
        <end position="33"/>
    </location>
</feature>
<protein>
    <submittedName>
        <fullName evidence="2">Prepilin-type N-terminal cleavage/methylation domain-containing protein</fullName>
    </submittedName>
</protein>
<accession>A0ABV7T2S7</accession>
<proteinExistence type="predicted"/>
<dbReference type="Pfam" id="PF07963">
    <property type="entry name" value="N_methyl"/>
    <property type="match status" value="1"/>
</dbReference>
<organism evidence="2 3">
    <name type="scientific">Stutzerimonas tarimensis</name>
    <dbReference type="NCBI Taxonomy" id="1507735"/>
    <lineage>
        <taxon>Bacteria</taxon>
        <taxon>Pseudomonadati</taxon>
        <taxon>Pseudomonadota</taxon>
        <taxon>Gammaproteobacteria</taxon>
        <taxon>Pseudomonadales</taxon>
        <taxon>Pseudomonadaceae</taxon>
        <taxon>Stutzerimonas</taxon>
    </lineage>
</organism>
<evidence type="ECO:0000313" key="3">
    <source>
        <dbReference type="Proteomes" id="UP001595630"/>
    </source>
</evidence>
<keyword evidence="3" id="KW-1185">Reference proteome</keyword>
<dbReference type="Proteomes" id="UP001595630">
    <property type="component" value="Unassembled WGS sequence"/>
</dbReference>